<dbReference type="AlphaFoldDB" id="A0A117EFB3"/>
<comment type="caution">
    <text evidence="2">The sequence shown here is derived from an EMBL/GenBank/DDBJ whole genome shotgun (WGS) entry which is preliminary data.</text>
</comment>
<protein>
    <submittedName>
        <fullName evidence="2">Uncharacterized protein</fullName>
    </submittedName>
</protein>
<feature type="region of interest" description="Disordered" evidence="1">
    <location>
        <begin position="116"/>
        <end position="198"/>
    </location>
</feature>
<dbReference type="EMBL" id="BCMM01000030">
    <property type="protein sequence ID" value="GAQ65377.1"/>
    <property type="molecule type" value="Genomic_DNA"/>
</dbReference>
<dbReference type="Proteomes" id="UP000067448">
    <property type="component" value="Unassembled WGS sequence"/>
</dbReference>
<accession>A0A117EFB3</accession>
<sequence length="237" mass="25079">MNGHTVLYDPGGRIETQLPLDRATRARVVRAVLAWSDPAALRPDDYEQVGLLLSGAAHAVAADVRACEGRLPDDDGRPLLAEIVLGKADSRLPLRSRNMHRVKNKARMLRALYERLDRTGSRTQHPPRRRPQWSPPPDRRPGPPPPSAPGDPHEAPGGPLCTSGAAGAPSLARGGFLQGSGGGDVGGPVTWRGGGEEGTQGLADAVFAVCAMDGGIEQVREIPGVGRSQDKPTQDDL</sequence>
<reference evidence="2 3" key="2">
    <citation type="journal article" date="2016" name="Genome Announc.">
        <title>Draft Genome Sequences of Streptomyces scabiei S58, Streptomyces turgidiscabies T45, and Streptomyces acidiscabies a10, the Pathogens of Potato Common Scab, Isolated in Japan.</title>
        <authorList>
            <person name="Tomihama T."/>
            <person name="Nishi Y."/>
            <person name="Sakai M."/>
            <person name="Ikenaga M."/>
            <person name="Okubo T."/>
            <person name="Ikeda S."/>
        </authorList>
    </citation>
    <scope>NUCLEOTIDE SEQUENCE [LARGE SCALE GENOMIC DNA]</scope>
    <source>
        <strain evidence="2 3">S58</strain>
    </source>
</reference>
<evidence type="ECO:0000256" key="1">
    <source>
        <dbReference type="SAM" id="MobiDB-lite"/>
    </source>
</evidence>
<evidence type="ECO:0000313" key="3">
    <source>
        <dbReference type="Proteomes" id="UP000067448"/>
    </source>
</evidence>
<gene>
    <name evidence="2" type="ORF">SsS58_05786</name>
</gene>
<reference evidence="3" key="3">
    <citation type="submission" date="2016-02" db="EMBL/GenBank/DDBJ databases">
        <title>Draft genome of pathogenic Streptomyces sp. in Japan.</title>
        <authorList>
            <person name="Tomihama T."/>
            <person name="Ikenaga M."/>
            <person name="Sakai M."/>
            <person name="Okubo T."/>
            <person name="Ikeda S."/>
        </authorList>
    </citation>
    <scope>NUCLEOTIDE SEQUENCE [LARGE SCALE GENOMIC DNA]</scope>
    <source>
        <strain evidence="3">S58</strain>
    </source>
</reference>
<proteinExistence type="predicted"/>
<name>A0A117EFB3_STRSC</name>
<evidence type="ECO:0000313" key="2">
    <source>
        <dbReference type="EMBL" id="GAQ65377.1"/>
    </source>
</evidence>
<organism evidence="2 3">
    <name type="scientific">Streptomyces scabiei</name>
    <dbReference type="NCBI Taxonomy" id="1930"/>
    <lineage>
        <taxon>Bacteria</taxon>
        <taxon>Bacillati</taxon>
        <taxon>Actinomycetota</taxon>
        <taxon>Actinomycetes</taxon>
        <taxon>Kitasatosporales</taxon>
        <taxon>Streptomycetaceae</taxon>
        <taxon>Streptomyces</taxon>
    </lineage>
</organism>
<reference evidence="3" key="1">
    <citation type="submission" date="2015-11" db="EMBL/GenBank/DDBJ databases">
        <authorList>
            <consortium name="Cross-ministerial Strategic Innovation Promotion Program (SIP) consortium"/>
            <person name="Tomihama T."/>
            <person name="Ikenaga M."/>
            <person name="Sakai M."/>
            <person name="Okubo T."/>
            <person name="Ikeda S."/>
        </authorList>
    </citation>
    <scope>NUCLEOTIDE SEQUENCE [LARGE SCALE GENOMIC DNA]</scope>
    <source>
        <strain evidence="3">S58</strain>
    </source>
</reference>
<feature type="compositionally biased region" description="Gly residues" evidence="1">
    <location>
        <begin position="176"/>
        <end position="198"/>
    </location>
</feature>